<feature type="compositionally biased region" description="Basic residues" evidence="1">
    <location>
        <begin position="161"/>
        <end position="177"/>
    </location>
</feature>
<name>A0A0C9N7D5_9FUNG</name>
<accession>A0A0C9N7D5</accession>
<dbReference type="STRING" id="91626.A0A0C9N7D5"/>
<evidence type="ECO:0000313" key="3">
    <source>
        <dbReference type="Proteomes" id="UP000053815"/>
    </source>
</evidence>
<keyword evidence="3" id="KW-1185">Reference proteome</keyword>
<organism evidence="2">
    <name type="scientific">Mucor ambiguus</name>
    <dbReference type="NCBI Taxonomy" id="91626"/>
    <lineage>
        <taxon>Eukaryota</taxon>
        <taxon>Fungi</taxon>
        <taxon>Fungi incertae sedis</taxon>
        <taxon>Mucoromycota</taxon>
        <taxon>Mucoromycotina</taxon>
        <taxon>Mucoromycetes</taxon>
        <taxon>Mucorales</taxon>
        <taxon>Mucorineae</taxon>
        <taxon>Mucoraceae</taxon>
        <taxon>Mucor</taxon>
    </lineage>
</organism>
<gene>
    <name evidence="2" type="ORF">MAM1_0369d10106</name>
</gene>
<feature type="region of interest" description="Disordered" evidence="1">
    <location>
        <begin position="119"/>
        <end position="177"/>
    </location>
</feature>
<dbReference type="EMBL" id="DF836658">
    <property type="protein sequence ID" value="GAN10563.1"/>
    <property type="molecule type" value="Genomic_DNA"/>
</dbReference>
<protein>
    <submittedName>
        <fullName evidence="2">Uncharacterized protein</fullName>
    </submittedName>
</protein>
<dbReference type="OrthoDB" id="2226888at2759"/>
<proteinExistence type="predicted"/>
<reference evidence="2" key="1">
    <citation type="submission" date="2014-09" db="EMBL/GenBank/DDBJ databases">
        <title>Draft genome sequence of an oleaginous Mucoromycotina fungus Mucor ambiguus NBRC6742.</title>
        <authorList>
            <person name="Takeda I."/>
            <person name="Yamane N."/>
            <person name="Morita T."/>
            <person name="Tamano K."/>
            <person name="Machida M."/>
            <person name="Baker S."/>
            <person name="Koike H."/>
        </authorList>
    </citation>
    <scope>NUCLEOTIDE SEQUENCE</scope>
    <source>
        <strain evidence="2">NBRC 6742</strain>
    </source>
</reference>
<evidence type="ECO:0000256" key="1">
    <source>
        <dbReference type="SAM" id="MobiDB-lite"/>
    </source>
</evidence>
<sequence>MMVDDLSLMSNFVSIPIRVRRMMDEEASTASKRPDKVYSGPLTSSTTVYPGSSTYYGMLSGNGNYLKERDDTTHTKDKPNPASLYSGLSFNSDISSRQGFKKIFNNTSIFRKRTVNSSDNGYLKKARGSARSTWGTPDTSNLNSFSRAANGTTSEGSSKQYSHRLPRKASNVKKYSQ</sequence>
<dbReference type="AlphaFoldDB" id="A0A0C9N7D5"/>
<dbReference type="Proteomes" id="UP000053815">
    <property type="component" value="Unassembled WGS sequence"/>
</dbReference>
<evidence type="ECO:0000313" key="2">
    <source>
        <dbReference type="EMBL" id="GAN10563.1"/>
    </source>
</evidence>
<feature type="compositionally biased region" description="Polar residues" evidence="1">
    <location>
        <begin position="130"/>
        <end position="160"/>
    </location>
</feature>